<accession>A0A8S3TP69</accession>
<dbReference type="Gene3D" id="2.120.10.30">
    <property type="entry name" value="TolB, C-terminal domain"/>
    <property type="match status" value="1"/>
</dbReference>
<proteinExistence type="predicted"/>
<dbReference type="PANTHER" id="PTHR25462">
    <property type="entry name" value="BONUS, ISOFORM C-RELATED"/>
    <property type="match status" value="1"/>
</dbReference>
<sequence length="476" mass="53948">MATSSTFICGVCDSQHITKYAQHWCPECEEGLCQNCLIFHNSSKLLRGHGVISIENYKQLPQYIRSIRQHCPDHDRKYQHYCPNHEIPCCPFCITTSHSKCNGLQVLEEVVKTSELSGQYDDMKQSLRDIGNNIERIKIDREENVKSILEQRKKFQSEITLVRQQINSHLDKLEEQAIENLKSTEDKVKHQIETLLSKLSTSSEEAKELGNIISAMSSYASDLQRFLGRKEIESKIAKSEEYISSLVKDGSLQQVTLNCSIDSNISGILSSISSLCTISTKTSKTNILLTNEKEKQAQIMTFPPRAQTSIYDIKVEKTFHVRNSLASGISYGNDIVLFCESGKGILMFKLTETNDPITVVNDSNTGNWDFIASFQNNIYQTNINTVTCYNVSGEKVWEFKDTTVIDSPRSVAVDQYSNVYVASIGNRRIVVISPDGLQSRTLISNVNSWGIDIDRERHMLMVTETRSDFVRVYKIS</sequence>
<dbReference type="InterPro" id="IPR011042">
    <property type="entry name" value="6-blade_b-propeller_TolB-like"/>
</dbReference>
<organism evidence="3 4">
    <name type="scientific">Mytilus edulis</name>
    <name type="common">Blue mussel</name>
    <dbReference type="NCBI Taxonomy" id="6550"/>
    <lineage>
        <taxon>Eukaryota</taxon>
        <taxon>Metazoa</taxon>
        <taxon>Spiralia</taxon>
        <taxon>Lophotrochozoa</taxon>
        <taxon>Mollusca</taxon>
        <taxon>Bivalvia</taxon>
        <taxon>Autobranchia</taxon>
        <taxon>Pteriomorphia</taxon>
        <taxon>Mytilida</taxon>
        <taxon>Mytiloidea</taxon>
        <taxon>Mytilidae</taxon>
        <taxon>Mytilinae</taxon>
        <taxon>Mytilus</taxon>
    </lineage>
</organism>
<gene>
    <name evidence="3" type="ORF">MEDL_45913</name>
</gene>
<evidence type="ECO:0000259" key="2">
    <source>
        <dbReference type="PROSITE" id="PS50119"/>
    </source>
</evidence>
<evidence type="ECO:0000313" key="4">
    <source>
        <dbReference type="Proteomes" id="UP000683360"/>
    </source>
</evidence>
<name>A0A8S3TP69_MYTED</name>
<dbReference type="InterPro" id="IPR000315">
    <property type="entry name" value="Znf_B-box"/>
</dbReference>
<keyword evidence="1" id="KW-0862">Zinc</keyword>
<dbReference type="OrthoDB" id="6270329at2759"/>
<dbReference type="Proteomes" id="UP000683360">
    <property type="component" value="Unassembled WGS sequence"/>
</dbReference>
<feature type="domain" description="B box-type" evidence="2">
    <location>
        <begin position="4"/>
        <end position="54"/>
    </location>
</feature>
<keyword evidence="1" id="KW-0863">Zinc-finger</keyword>
<evidence type="ECO:0000313" key="3">
    <source>
        <dbReference type="EMBL" id="CAG2233241.1"/>
    </source>
</evidence>
<dbReference type="EMBL" id="CAJPWZ010002201">
    <property type="protein sequence ID" value="CAG2233241.1"/>
    <property type="molecule type" value="Genomic_DNA"/>
</dbReference>
<dbReference type="PANTHER" id="PTHR25462:SF296">
    <property type="entry name" value="MEIOTIC P26, ISOFORM F"/>
    <property type="match status" value="1"/>
</dbReference>
<comment type="caution">
    <text evidence="3">The sequence shown here is derived from an EMBL/GenBank/DDBJ whole genome shotgun (WGS) entry which is preliminary data.</text>
</comment>
<dbReference type="SUPFAM" id="SSF63825">
    <property type="entry name" value="YWTD domain"/>
    <property type="match status" value="1"/>
</dbReference>
<reference evidence="3" key="1">
    <citation type="submission" date="2021-03" db="EMBL/GenBank/DDBJ databases">
        <authorList>
            <person name="Bekaert M."/>
        </authorList>
    </citation>
    <scope>NUCLEOTIDE SEQUENCE</scope>
</reference>
<dbReference type="AlphaFoldDB" id="A0A8S3TP69"/>
<dbReference type="CDD" id="cd19757">
    <property type="entry name" value="Bbox1"/>
    <property type="match status" value="1"/>
</dbReference>
<protein>
    <recommendedName>
        <fullName evidence="2">B box-type domain-containing protein</fullName>
    </recommendedName>
</protein>
<dbReference type="GO" id="GO:0008270">
    <property type="term" value="F:zinc ion binding"/>
    <property type="evidence" value="ECO:0007669"/>
    <property type="project" value="UniProtKB-KW"/>
</dbReference>
<keyword evidence="4" id="KW-1185">Reference proteome</keyword>
<dbReference type="PROSITE" id="PS50119">
    <property type="entry name" value="ZF_BBOX"/>
    <property type="match status" value="1"/>
</dbReference>
<keyword evidence="1" id="KW-0479">Metal-binding</keyword>
<dbReference type="InterPro" id="IPR047153">
    <property type="entry name" value="TRIM45/56/19-like"/>
</dbReference>
<dbReference type="Gene3D" id="3.30.160.60">
    <property type="entry name" value="Classic Zinc Finger"/>
    <property type="match status" value="1"/>
</dbReference>
<evidence type="ECO:0000256" key="1">
    <source>
        <dbReference type="PROSITE-ProRule" id="PRU00024"/>
    </source>
</evidence>